<dbReference type="HOGENOM" id="CLU_1812331_0_0_0"/>
<dbReference type="AlphaFoldDB" id="B8GBK4"/>
<proteinExistence type="predicted"/>
<dbReference type="Proteomes" id="UP000002508">
    <property type="component" value="Chromosome"/>
</dbReference>
<name>B8GBK4_CHLAD</name>
<organism evidence="1 2">
    <name type="scientific">Chloroflexus aggregans (strain MD-66 / DSM 9485)</name>
    <dbReference type="NCBI Taxonomy" id="326427"/>
    <lineage>
        <taxon>Bacteria</taxon>
        <taxon>Bacillati</taxon>
        <taxon>Chloroflexota</taxon>
        <taxon>Chloroflexia</taxon>
        <taxon>Chloroflexales</taxon>
        <taxon>Chloroflexineae</taxon>
        <taxon>Chloroflexaceae</taxon>
        <taxon>Chloroflexus</taxon>
    </lineage>
</organism>
<reference evidence="1" key="1">
    <citation type="submission" date="2008-12" db="EMBL/GenBank/DDBJ databases">
        <title>Complete sequence of Chloroflexus aggregans DSM 9485.</title>
        <authorList>
            <consortium name="US DOE Joint Genome Institute"/>
            <person name="Lucas S."/>
            <person name="Copeland A."/>
            <person name="Lapidus A."/>
            <person name="Glavina del Rio T."/>
            <person name="Dalin E."/>
            <person name="Tice H."/>
            <person name="Pitluck S."/>
            <person name="Foster B."/>
            <person name="Larimer F."/>
            <person name="Land M."/>
            <person name="Hauser L."/>
            <person name="Kyrpides N."/>
            <person name="Mikhailova N."/>
            <person name="Bryant D."/>
            <person name="Richardson P."/>
        </authorList>
    </citation>
    <scope>NUCLEOTIDE SEQUENCE</scope>
    <source>
        <strain evidence="1">DSM 9485</strain>
    </source>
</reference>
<evidence type="ECO:0000313" key="2">
    <source>
        <dbReference type="Proteomes" id="UP000002508"/>
    </source>
</evidence>
<keyword evidence="2" id="KW-1185">Reference proteome</keyword>
<accession>B8GBK4</accession>
<dbReference type="KEGG" id="cag:Cagg_1937"/>
<dbReference type="STRING" id="326427.Cagg_1937"/>
<dbReference type="EMBL" id="CP001337">
    <property type="protein sequence ID" value="ACL24832.1"/>
    <property type="molecule type" value="Genomic_DNA"/>
</dbReference>
<evidence type="ECO:0000313" key="1">
    <source>
        <dbReference type="EMBL" id="ACL24832.1"/>
    </source>
</evidence>
<protein>
    <submittedName>
        <fullName evidence="1">Uncharacterized protein</fullName>
    </submittedName>
</protein>
<sequence length="142" mass="15638">MQIEEVVAFAACALRGGTASPCPYGWHSVRYRPLRPLRYRPLRYGLGVGGHGVPCPYGWRSVRYRPLRLCVFALPSFALRSWRGGARHRRAPTGGVLCVTVLCAFASLRYRPLRYGLGVGGHGIAVPLRVAFCALPSFAPLR</sequence>
<gene>
    <name evidence="1" type="ordered locus">Cagg_1937</name>
</gene>